<organism evidence="4 5">
    <name type="scientific">Sodiomyces alkalinus (strain CBS 110278 / VKM F-3762 / F11)</name>
    <name type="common">Alkaliphilic filamentous fungus</name>
    <dbReference type="NCBI Taxonomy" id="1314773"/>
    <lineage>
        <taxon>Eukaryota</taxon>
        <taxon>Fungi</taxon>
        <taxon>Dikarya</taxon>
        <taxon>Ascomycota</taxon>
        <taxon>Pezizomycotina</taxon>
        <taxon>Sordariomycetes</taxon>
        <taxon>Hypocreomycetidae</taxon>
        <taxon>Glomerellales</taxon>
        <taxon>Plectosphaerellaceae</taxon>
        <taxon>Sodiomyces</taxon>
    </lineage>
</organism>
<dbReference type="GO" id="GO:0016614">
    <property type="term" value="F:oxidoreductase activity, acting on CH-OH group of donors"/>
    <property type="evidence" value="ECO:0007669"/>
    <property type="project" value="InterPro"/>
</dbReference>
<dbReference type="AlphaFoldDB" id="A0A3N2PUQ8"/>
<dbReference type="EMBL" id="ML119056">
    <property type="protein sequence ID" value="ROT38245.1"/>
    <property type="molecule type" value="Genomic_DNA"/>
</dbReference>
<evidence type="ECO:0000259" key="3">
    <source>
        <dbReference type="Pfam" id="PF00732"/>
    </source>
</evidence>
<keyword evidence="5" id="KW-1185">Reference proteome</keyword>
<accession>A0A3N2PUQ8</accession>
<dbReference type="GO" id="GO:0050660">
    <property type="term" value="F:flavin adenine dinucleotide binding"/>
    <property type="evidence" value="ECO:0007669"/>
    <property type="project" value="InterPro"/>
</dbReference>
<evidence type="ECO:0000313" key="5">
    <source>
        <dbReference type="Proteomes" id="UP000272025"/>
    </source>
</evidence>
<dbReference type="InterPro" id="IPR036188">
    <property type="entry name" value="FAD/NAD-bd_sf"/>
</dbReference>
<dbReference type="GeneID" id="39580594"/>
<comment type="similarity">
    <text evidence="1">Belongs to the GMC oxidoreductase family.</text>
</comment>
<sequence length="171" mass="18915">MTCDFIVVGGERHRQIQPQVSKFDHTNLFPILLRPNIKVIYNFIHSFYVPWGLAANSNFPPHSWALVGTLIWRTAKGHQLTFKSPADRGSKEVVLSAGALDSPKILMHPGIGPRKQLEQFGIPVVRDVPAVGQGLRVHMSCRLVYTRKGGRHGPRVVLRRPGDDGRGAGAV</sequence>
<feature type="region of interest" description="Disordered" evidence="2">
    <location>
        <begin position="152"/>
        <end position="171"/>
    </location>
</feature>
<protein>
    <recommendedName>
        <fullName evidence="3">Glucose-methanol-choline oxidoreductase N-terminal domain-containing protein</fullName>
    </recommendedName>
</protein>
<dbReference type="STRING" id="1314773.A0A3N2PUQ8"/>
<dbReference type="InterPro" id="IPR000172">
    <property type="entry name" value="GMC_OxRdtase_N"/>
</dbReference>
<dbReference type="Gene3D" id="3.50.50.60">
    <property type="entry name" value="FAD/NAD(P)-binding domain"/>
    <property type="match status" value="1"/>
</dbReference>
<dbReference type="PANTHER" id="PTHR11552:SF134">
    <property type="entry name" value="GLUCOSE-METHANOL-CHOLINE OXIDOREDUCTASE N-TERMINAL DOMAIN-CONTAINING PROTEIN"/>
    <property type="match status" value="1"/>
</dbReference>
<dbReference type="SUPFAM" id="SSF51905">
    <property type="entry name" value="FAD/NAD(P)-binding domain"/>
    <property type="match status" value="1"/>
</dbReference>
<name>A0A3N2PUQ8_SODAK</name>
<feature type="domain" description="Glucose-methanol-choline oxidoreductase N-terminal" evidence="3">
    <location>
        <begin position="87"/>
        <end position="139"/>
    </location>
</feature>
<proteinExistence type="inferred from homology"/>
<gene>
    <name evidence="4" type="ORF">SODALDRAFT_334013</name>
</gene>
<evidence type="ECO:0000313" key="4">
    <source>
        <dbReference type="EMBL" id="ROT38245.1"/>
    </source>
</evidence>
<dbReference type="RefSeq" id="XP_028466051.1">
    <property type="nucleotide sequence ID" value="XM_028612116.1"/>
</dbReference>
<dbReference type="InterPro" id="IPR012132">
    <property type="entry name" value="GMC_OxRdtase"/>
</dbReference>
<dbReference type="OrthoDB" id="269227at2759"/>
<dbReference type="PANTHER" id="PTHR11552">
    <property type="entry name" value="GLUCOSE-METHANOL-CHOLINE GMC OXIDOREDUCTASE"/>
    <property type="match status" value="1"/>
</dbReference>
<dbReference type="Gene3D" id="3.30.410.40">
    <property type="match status" value="1"/>
</dbReference>
<dbReference type="Pfam" id="PF00732">
    <property type="entry name" value="GMC_oxred_N"/>
    <property type="match status" value="1"/>
</dbReference>
<reference evidence="4 5" key="1">
    <citation type="journal article" date="2018" name="Mol. Ecol.">
        <title>The obligate alkalophilic soda-lake fungus Sodiomyces alkalinus has shifted to a protein diet.</title>
        <authorList>
            <person name="Grum-Grzhimaylo A.A."/>
            <person name="Falkoski D.L."/>
            <person name="van den Heuvel J."/>
            <person name="Valero-Jimenez C.A."/>
            <person name="Min B."/>
            <person name="Choi I.G."/>
            <person name="Lipzen A."/>
            <person name="Daum C.G."/>
            <person name="Aanen D.K."/>
            <person name="Tsang A."/>
            <person name="Henrissat B."/>
            <person name="Bilanenko E.N."/>
            <person name="de Vries R.P."/>
            <person name="van Kan J.A.L."/>
            <person name="Grigoriev I.V."/>
            <person name="Debets A.J.M."/>
        </authorList>
    </citation>
    <scope>NUCLEOTIDE SEQUENCE [LARGE SCALE GENOMIC DNA]</scope>
    <source>
        <strain evidence="4 5">F11</strain>
    </source>
</reference>
<dbReference type="Proteomes" id="UP000272025">
    <property type="component" value="Unassembled WGS sequence"/>
</dbReference>
<evidence type="ECO:0000256" key="2">
    <source>
        <dbReference type="SAM" id="MobiDB-lite"/>
    </source>
</evidence>
<evidence type="ECO:0000256" key="1">
    <source>
        <dbReference type="ARBA" id="ARBA00010790"/>
    </source>
</evidence>
<feature type="compositionally biased region" description="Basic and acidic residues" evidence="2">
    <location>
        <begin position="160"/>
        <end position="171"/>
    </location>
</feature>